<organism evidence="1 2">
    <name type="scientific">Niabella ginsenosidivorans</name>
    <dbReference type="NCBI Taxonomy" id="1176587"/>
    <lineage>
        <taxon>Bacteria</taxon>
        <taxon>Pseudomonadati</taxon>
        <taxon>Bacteroidota</taxon>
        <taxon>Chitinophagia</taxon>
        <taxon>Chitinophagales</taxon>
        <taxon>Chitinophagaceae</taxon>
        <taxon>Niabella</taxon>
    </lineage>
</organism>
<name>A0A1A9HZ88_9BACT</name>
<evidence type="ECO:0000313" key="1">
    <source>
        <dbReference type="EMBL" id="ANH80119.1"/>
    </source>
</evidence>
<accession>A0A1A9HZ88</accession>
<keyword evidence="2" id="KW-1185">Reference proteome</keyword>
<dbReference type="KEGG" id="nia:A8C56_03180"/>
<gene>
    <name evidence="1" type="ORF">A8C56_03180</name>
</gene>
<proteinExistence type="predicted"/>
<protein>
    <submittedName>
        <fullName evidence="1">Uncharacterized protein</fullName>
    </submittedName>
</protein>
<dbReference type="Proteomes" id="UP000077667">
    <property type="component" value="Chromosome"/>
</dbReference>
<sequence length="70" mass="8252">MQKPVVWNKLFPLCFIALPFIIRMRGGNSIFVVKLLKNSLIYFKKTYFIKDGLCICNEGSSWYLSVHQRH</sequence>
<dbReference type="EMBL" id="CP015772">
    <property type="protein sequence ID" value="ANH80119.1"/>
    <property type="molecule type" value="Genomic_DNA"/>
</dbReference>
<dbReference type="AlphaFoldDB" id="A0A1A9HZ88"/>
<evidence type="ECO:0000313" key="2">
    <source>
        <dbReference type="Proteomes" id="UP000077667"/>
    </source>
</evidence>
<dbReference type="STRING" id="1176587.A8C56_03180"/>
<reference evidence="1 2" key="1">
    <citation type="submission" date="2016-05" db="EMBL/GenBank/DDBJ databases">
        <title>Niabella ginsenosidivorans BS26 whole genome sequencing.</title>
        <authorList>
            <person name="Im W.T."/>
            <person name="Siddiqi M.Z."/>
        </authorList>
    </citation>
    <scope>NUCLEOTIDE SEQUENCE [LARGE SCALE GENOMIC DNA]</scope>
    <source>
        <strain evidence="1 2">BS26</strain>
    </source>
</reference>